<reference evidence="2 3" key="1">
    <citation type="submission" date="2017-05" db="EMBL/GenBank/DDBJ databases">
        <authorList>
            <person name="Varghese N."/>
            <person name="Submissions S."/>
        </authorList>
    </citation>
    <scope>NUCLEOTIDE SEQUENCE [LARGE SCALE GENOMIC DNA]</scope>
    <source>
        <strain evidence="2 3">SM16</strain>
    </source>
</reference>
<name>A0ABY1Q8B6_9SPHN</name>
<proteinExistence type="predicted"/>
<gene>
    <name evidence="2" type="ORF">SAMN06296065_10322</name>
</gene>
<accession>A0ABY1Q8B6</accession>
<comment type="caution">
    <text evidence="2">The sequence shown here is derived from an EMBL/GenBank/DDBJ whole genome shotgun (WGS) entry which is preliminary data.</text>
</comment>
<evidence type="ECO:0000313" key="2">
    <source>
        <dbReference type="EMBL" id="SMP59877.1"/>
    </source>
</evidence>
<dbReference type="EMBL" id="FXUI01000003">
    <property type="protein sequence ID" value="SMP59877.1"/>
    <property type="molecule type" value="Genomic_DNA"/>
</dbReference>
<keyword evidence="1" id="KW-0472">Membrane</keyword>
<evidence type="ECO:0000256" key="1">
    <source>
        <dbReference type="SAM" id="Phobius"/>
    </source>
</evidence>
<evidence type="ECO:0000313" key="3">
    <source>
        <dbReference type="Proteomes" id="UP001157910"/>
    </source>
</evidence>
<sequence length="58" mass="6259">MRLAGDLPLFAPAFHLHSSVALNDRLSHCPLAVWTAIITSVLWVPVGMTMVAGCLLML</sequence>
<keyword evidence="3" id="KW-1185">Reference proteome</keyword>
<keyword evidence="1" id="KW-0812">Transmembrane</keyword>
<keyword evidence="1" id="KW-1133">Transmembrane helix</keyword>
<organism evidence="2 3">
    <name type="scientific">Novosphingobium panipatense</name>
    <dbReference type="NCBI Taxonomy" id="428991"/>
    <lineage>
        <taxon>Bacteria</taxon>
        <taxon>Pseudomonadati</taxon>
        <taxon>Pseudomonadota</taxon>
        <taxon>Alphaproteobacteria</taxon>
        <taxon>Sphingomonadales</taxon>
        <taxon>Sphingomonadaceae</taxon>
        <taxon>Novosphingobium</taxon>
    </lineage>
</organism>
<dbReference type="Proteomes" id="UP001157910">
    <property type="component" value="Unassembled WGS sequence"/>
</dbReference>
<protein>
    <submittedName>
        <fullName evidence="2">Uncharacterized protein</fullName>
    </submittedName>
</protein>
<feature type="transmembrane region" description="Helical" evidence="1">
    <location>
        <begin position="31"/>
        <end position="56"/>
    </location>
</feature>